<organism evidence="2 3">
    <name type="scientific">Pandoraea cepalis</name>
    <dbReference type="NCBI Taxonomy" id="2508294"/>
    <lineage>
        <taxon>Bacteria</taxon>
        <taxon>Pseudomonadati</taxon>
        <taxon>Pseudomonadota</taxon>
        <taxon>Betaproteobacteria</taxon>
        <taxon>Burkholderiales</taxon>
        <taxon>Burkholderiaceae</taxon>
        <taxon>Pandoraea</taxon>
    </lineage>
</organism>
<accession>A0A5E4VS84</accession>
<dbReference type="Proteomes" id="UP000396788">
    <property type="component" value="Unassembled WGS sequence"/>
</dbReference>
<sequence length="247" mass="25074">MKTRFKLHVWRAALLGAAVSMLGGNASAAAPAASAPAGTSDSWDFGAPASTSAVGAPSRVTAAGVASSAGAPARSVAGDTATGPAWANYYRSVDAIHADSQLTEVQIENAKLHYKLDQARRGIFNDNGVSQAFAGAANMTMQGQPLAAPGASPLIQRDAVVQEVSMVDGRWTANIQLGAGARVSVHPGDSVRGLGKIESIQLGQVMVAQGGKVFSLQFAGATSQEFSAQSSGQPNHAILGAMPLGLH</sequence>
<evidence type="ECO:0008006" key="4">
    <source>
        <dbReference type="Google" id="ProtNLM"/>
    </source>
</evidence>
<dbReference type="AlphaFoldDB" id="A0A5E4VS84"/>
<name>A0A5E4VS84_9BURK</name>
<proteinExistence type="predicted"/>
<dbReference type="EMBL" id="CABPRY010000006">
    <property type="protein sequence ID" value="VVE13940.1"/>
    <property type="molecule type" value="Genomic_DNA"/>
</dbReference>
<reference evidence="2 3" key="1">
    <citation type="submission" date="2019-08" db="EMBL/GenBank/DDBJ databases">
        <authorList>
            <person name="Peeters C."/>
        </authorList>
    </citation>
    <scope>NUCLEOTIDE SEQUENCE [LARGE SCALE GENOMIC DNA]</scope>
    <source>
        <strain evidence="2 3">LMG 31107</strain>
    </source>
</reference>
<feature type="signal peptide" evidence="1">
    <location>
        <begin position="1"/>
        <end position="28"/>
    </location>
</feature>
<dbReference type="InterPro" id="IPR022753">
    <property type="entry name" value="T4SS_pilus_biogen_PilP"/>
</dbReference>
<feature type="chain" id="PRO_5022892677" description="Type IV pilus biogenesis protein PilP" evidence="1">
    <location>
        <begin position="29"/>
        <end position="247"/>
    </location>
</feature>
<gene>
    <name evidence="2" type="ORF">PCE31107_02789</name>
</gene>
<evidence type="ECO:0000313" key="2">
    <source>
        <dbReference type="EMBL" id="VVE13940.1"/>
    </source>
</evidence>
<protein>
    <recommendedName>
        <fullName evidence="4">Type IV pilus biogenesis protein PilP</fullName>
    </recommendedName>
</protein>
<dbReference type="RefSeq" id="WP_150609145.1">
    <property type="nucleotide sequence ID" value="NZ_CABPRY010000006.1"/>
</dbReference>
<evidence type="ECO:0000256" key="1">
    <source>
        <dbReference type="SAM" id="SignalP"/>
    </source>
</evidence>
<dbReference type="NCBIfam" id="TIGR03021">
    <property type="entry name" value="pilP_fam"/>
    <property type="match status" value="1"/>
</dbReference>
<evidence type="ECO:0000313" key="3">
    <source>
        <dbReference type="Proteomes" id="UP000396788"/>
    </source>
</evidence>
<keyword evidence="1" id="KW-0732">Signal</keyword>